<dbReference type="InterPro" id="IPR035093">
    <property type="entry name" value="RelE/ParE_toxin_dom_sf"/>
</dbReference>
<accession>A0A2U3LGN2</accession>
<evidence type="ECO:0000313" key="2">
    <source>
        <dbReference type="Proteomes" id="UP000238916"/>
    </source>
</evidence>
<dbReference type="AlphaFoldDB" id="A0A2U3LGN2"/>
<name>A0A2U3LGN2_9FIRM</name>
<dbReference type="SUPFAM" id="SSF143011">
    <property type="entry name" value="RelE-like"/>
    <property type="match status" value="1"/>
</dbReference>
<evidence type="ECO:0000313" key="1">
    <source>
        <dbReference type="EMBL" id="SPF51117.1"/>
    </source>
</evidence>
<dbReference type="Proteomes" id="UP000238916">
    <property type="component" value="Unassembled WGS sequence"/>
</dbReference>
<dbReference type="Gene3D" id="3.30.2310.20">
    <property type="entry name" value="RelE-like"/>
    <property type="match status" value="1"/>
</dbReference>
<protein>
    <submittedName>
        <fullName evidence="1">Cytotoxic translational repressor</fullName>
    </submittedName>
</protein>
<organism evidence="1 2">
    <name type="scientific">Candidatus Desulfosporosinus infrequens</name>
    <dbReference type="NCBI Taxonomy" id="2043169"/>
    <lineage>
        <taxon>Bacteria</taxon>
        <taxon>Bacillati</taxon>
        <taxon>Bacillota</taxon>
        <taxon>Clostridia</taxon>
        <taxon>Eubacteriales</taxon>
        <taxon>Desulfitobacteriaceae</taxon>
        <taxon>Desulfosporosinus</taxon>
    </lineage>
</organism>
<dbReference type="EMBL" id="OMOF01000444">
    <property type="protein sequence ID" value="SPF51117.1"/>
    <property type="molecule type" value="Genomic_DNA"/>
</dbReference>
<sequence length="96" mass="11451">MVMKVEFDFTPRFKRAYVKLPEKTRTLFGDKMHQFLDDWRHPSFRVKKIQGTETVWEASLNMSIRFTFEFSKDQDGTAICILLNIGDHDHVLRPPY</sequence>
<reference evidence="2" key="1">
    <citation type="submission" date="2018-02" db="EMBL/GenBank/DDBJ databases">
        <authorList>
            <person name="Hausmann B."/>
        </authorList>
    </citation>
    <scope>NUCLEOTIDE SEQUENCE [LARGE SCALE GENOMIC DNA]</scope>
    <source>
        <strain evidence="2">Peat soil MAG SbF1</strain>
    </source>
</reference>
<proteinExistence type="predicted"/>
<gene>
    <name evidence="1" type="primary">relE</name>
    <name evidence="1" type="ORF">SBF1_4990013</name>
</gene>